<dbReference type="PANTHER" id="PTHR30309:SF0">
    <property type="entry name" value="GLYCEROL-3-PHOSPHATE ACYLTRANSFERASE-RELATED"/>
    <property type="match status" value="1"/>
</dbReference>
<keyword evidence="1 10" id="KW-1003">Cell membrane</keyword>
<evidence type="ECO:0000256" key="3">
    <source>
        <dbReference type="ARBA" id="ARBA00022679"/>
    </source>
</evidence>
<comment type="subunit">
    <text evidence="10">Probably interacts with PlsX.</text>
</comment>
<keyword evidence="9 10" id="KW-1208">Phospholipid metabolism</keyword>
<keyword evidence="3 10" id="KW-0808">Transferase</keyword>
<gene>
    <name evidence="10 11" type="primary">plsY</name>
    <name evidence="11" type="ORF">RQL38_00965</name>
</gene>
<evidence type="ECO:0000256" key="7">
    <source>
        <dbReference type="ARBA" id="ARBA00023136"/>
    </source>
</evidence>
<keyword evidence="11" id="KW-0012">Acyltransferase</keyword>
<comment type="function">
    <text evidence="10">Catalyzes the transfer of an acyl group from acyl-phosphate (acyl-PO(4)) to glycerol-3-phosphate (G3P) to form lysophosphatidic acid (LPA). This enzyme utilizes acyl-phosphate as fatty acyl donor, but not acyl-CoA or acyl-ACP.</text>
</comment>
<keyword evidence="2 10" id="KW-0444">Lipid biosynthesis</keyword>
<dbReference type="EMBL" id="CP135136">
    <property type="protein sequence ID" value="WWR12189.1"/>
    <property type="molecule type" value="Genomic_DNA"/>
</dbReference>
<proteinExistence type="inferred from homology"/>
<comment type="pathway">
    <text evidence="10">Lipid metabolism; phospholipid metabolism.</text>
</comment>
<dbReference type="PANTHER" id="PTHR30309">
    <property type="entry name" value="INNER MEMBRANE PROTEIN YGIH"/>
    <property type="match status" value="1"/>
</dbReference>
<dbReference type="SMART" id="SM01207">
    <property type="entry name" value="G3P_acyltransf"/>
    <property type="match status" value="1"/>
</dbReference>
<dbReference type="HAMAP" id="MF_01043">
    <property type="entry name" value="PlsY"/>
    <property type="match status" value="1"/>
</dbReference>
<evidence type="ECO:0000256" key="10">
    <source>
        <dbReference type="HAMAP-Rule" id="MF_01043"/>
    </source>
</evidence>
<evidence type="ECO:0000256" key="6">
    <source>
        <dbReference type="ARBA" id="ARBA00023098"/>
    </source>
</evidence>
<reference evidence="11" key="1">
    <citation type="submission" date="2023-09" db="EMBL/GenBank/DDBJ databases">
        <title>Genomes of two closely related lineages of the louse Polyplax serrata with different host specificities.</title>
        <authorList>
            <person name="Martinu J."/>
            <person name="Tarabai H."/>
            <person name="Stefka J."/>
            <person name="Hypsa V."/>
        </authorList>
    </citation>
    <scope>NUCLEOTIDE SEQUENCE [LARGE SCALE GENOMIC DNA]</scope>
    <source>
        <strain evidence="11">HR10_N</strain>
    </source>
</reference>
<evidence type="ECO:0000313" key="11">
    <source>
        <dbReference type="EMBL" id="WWR12189.1"/>
    </source>
</evidence>
<keyword evidence="6 10" id="KW-0443">Lipid metabolism</keyword>
<comment type="catalytic activity">
    <reaction evidence="10">
        <text>an acyl phosphate + sn-glycerol 3-phosphate = a 1-acyl-sn-glycero-3-phosphate + phosphate</text>
        <dbReference type="Rhea" id="RHEA:34075"/>
        <dbReference type="ChEBI" id="CHEBI:43474"/>
        <dbReference type="ChEBI" id="CHEBI:57597"/>
        <dbReference type="ChEBI" id="CHEBI:57970"/>
        <dbReference type="ChEBI" id="CHEBI:59918"/>
        <dbReference type="EC" id="2.3.1.275"/>
    </reaction>
</comment>
<comment type="subcellular location">
    <subcellularLocation>
        <location evidence="10">Cell membrane</location>
        <topology evidence="10">Multi-pass membrane protein</topology>
    </subcellularLocation>
</comment>
<keyword evidence="8 10" id="KW-0594">Phospholipid biosynthesis</keyword>
<feature type="transmembrane region" description="Helical" evidence="10">
    <location>
        <begin position="6"/>
        <end position="30"/>
    </location>
</feature>
<dbReference type="Pfam" id="PF02660">
    <property type="entry name" value="G3P_acyltransf"/>
    <property type="match status" value="1"/>
</dbReference>
<keyword evidence="4 10" id="KW-0812">Transmembrane</keyword>
<dbReference type="EC" id="2.3.1.275" evidence="10"/>
<evidence type="ECO:0000256" key="1">
    <source>
        <dbReference type="ARBA" id="ARBA00022475"/>
    </source>
</evidence>
<sequence length="209" mass="23775">MKFGIFILLLILGYLVGSLCFALLISKIFCFKDPRLLGSKNPGATNILRVFGFKYGVLVLFFDIIKGVVPVLFSQFCNLDQNKIIYICIASIIGHMYPIFFKFSGGKGIATAFGSLSFLYYKFSIFIFIFWILIFILTGYASLASIVSIFICFFIIFFIVKSKIEIFLIFFIGLLLIYKHKNNIVSLINGSENKINLLFTFLSKKSLNK</sequence>
<keyword evidence="7 10" id="KW-0472">Membrane</keyword>
<dbReference type="NCBIfam" id="TIGR00023">
    <property type="entry name" value="glycerol-3-phosphate 1-O-acyltransferase PlsY"/>
    <property type="match status" value="1"/>
</dbReference>
<dbReference type="Proteomes" id="UP001360424">
    <property type="component" value="Chromosome"/>
</dbReference>
<dbReference type="InterPro" id="IPR003811">
    <property type="entry name" value="G3P_acylTferase_PlsY"/>
</dbReference>
<evidence type="ECO:0000256" key="2">
    <source>
        <dbReference type="ARBA" id="ARBA00022516"/>
    </source>
</evidence>
<comment type="similarity">
    <text evidence="10">Belongs to the PlsY family.</text>
</comment>
<dbReference type="RefSeq" id="WP_338521877.1">
    <property type="nucleotide sequence ID" value="NZ_CP135136.1"/>
</dbReference>
<evidence type="ECO:0000313" key="12">
    <source>
        <dbReference type="Proteomes" id="UP001360424"/>
    </source>
</evidence>
<dbReference type="GO" id="GO:0004366">
    <property type="term" value="F:glycerol-3-phosphate O-acyltransferase activity"/>
    <property type="evidence" value="ECO:0007669"/>
    <property type="project" value="UniProtKB-EC"/>
</dbReference>
<feature type="transmembrane region" description="Helical" evidence="10">
    <location>
        <begin position="51"/>
        <end position="72"/>
    </location>
</feature>
<feature type="transmembrane region" description="Helical" evidence="10">
    <location>
        <begin position="147"/>
        <end position="178"/>
    </location>
</feature>
<organism evidence="11 12">
    <name type="scientific">Candidatus Legionella polyplacis</name>
    <dbReference type="NCBI Taxonomy" id="2005262"/>
    <lineage>
        <taxon>Bacteria</taxon>
        <taxon>Pseudomonadati</taxon>
        <taxon>Pseudomonadota</taxon>
        <taxon>Gammaproteobacteria</taxon>
        <taxon>Legionellales</taxon>
        <taxon>Legionellaceae</taxon>
        <taxon>Legionella</taxon>
    </lineage>
</organism>
<keyword evidence="5 10" id="KW-1133">Transmembrane helix</keyword>
<feature type="transmembrane region" description="Helical" evidence="10">
    <location>
        <begin position="123"/>
        <end position="141"/>
    </location>
</feature>
<evidence type="ECO:0000256" key="4">
    <source>
        <dbReference type="ARBA" id="ARBA00022692"/>
    </source>
</evidence>
<evidence type="ECO:0000256" key="5">
    <source>
        <dbReference type="ARBA" id="ARBA00022989"/>
    </source>
</evidence>
<name>A0ABZ2H1R3_9GAMM</name>
<keyword evidence="12" id="KW-1185">Reference proteome</keyword>
<evidence type="ECO:0000256" key="8">
    <source>
        <dbReference type="ARBA" id="ARBA00023209"/>
    </source>
</evidence>
<protein>
    <recommendedName>
        <fullName evidence="10">Glycerol-3-phosphate acyltransferase</fullName>
    </recommendedName>
    <alternativeName>
        <fullName evidence="10">Acyl-PO4 G3P acyltransferase</fullName>
    </alternativeName>
    <alternativeName>
        <fullName evidence="10">Acyl-phosphate--glycerol-3-phosphate acyltransferase</fullName>
    </alternativeName>
    <alternativeName>
        <fullName evidence="10">G3P acyltransferase</fullName>
        <shortName evidence="10">GPAT</shortName>
        <ecNumber evidence="10">2.3.1.275</ecNumber>
    </alternativeName>
    <alternativeName>
        <fullName evidence="10">Lysophosphatidic acid synthase</fullName>
        <shortName evidence="10">LPA synthase</shortName>
    </alternativeName>
</protein>
<accession>A0ABZ2H1R3</accession>
<evidence type="ECO:0000256" key="9">
    <source>
        <dbReference type="ARBA" id="ARBA00023264"/>
    </source>
</evidence>
<feature type="transmembrane region" description="Helical" evidence="10">
    <location>
        <begin position="84"/>
        <end position="103"/>
    </location>
</feature>